<protein>
    <submittedName>
        <fullName evidence="8">RagB/SusD family nutrient uptake outer membrane protein</fullName>
    </submittedName>
</protein>
<keyword evidence="5" id="KW-0998">Cell outer membrane</keyword>
<dbReference type="GO" id="GO:0009279">
    <property type="term" value="C:cell outer membrane"/>
    <property type="evidence" value="ECO:0007669"/>
    <property type="project" value="UniProtKB-SubCell"/>
</dbReference>
<feature type="domain" description="SusD-like N-terminal" evidence="7">
    <location>
        <begin position="22"/>
        <end position="225"/>
    </location>
</feature>
<dbReference type="InterPro" id="IPR011990">
    <property type="entry name" value="TPR-like_helical_dom_sf"/>
</dbReference>
<evidence type="ECO:0000313" key="9">
    <source>
        <dbReference type="Proteomes" id="UP000249645"/>
    </source>
</evidence>
<comment type="subcellular location">
    <subcellularLocation>
        <location evidence="1">Cell outer membrane</location>
    </subcellularLocation>
</comment>
<dbReference type="PROSITE" id="PS51257">
    <property type="entry name" value="PROKAR_LIPOPROTEIN"/>
    <property type="match status" value="1"/>
</dbReference>
<evidence type="ECO:0000256" key="1">
    <source>
        <dbReference type="ARBA" id="ARBA00004442"/>
    </source>
</evidence>
<feature type="domain" description="RagB/SusD" evidence="6">
    <location>
        <begin position="350"/>
        <end position="448"/>
    </location>
</feature>
<evidence type="ECO:0000256" key="3">
    <source>
        <dbReference type="ARBA" id="ARBA00022729"/>
    </source>
</evidence>
<evidence type="ECO:0000259" key="6">
    <source>
        <dbReference type="Pfam" id="PF07980"/>
    </source>
</evidence>
<comment type="caution">
    <text evidence="8">The sequence shown here is derived from an EMBL/GenBank/DDBJ whole genome shotgun (WGS) entry which is preliminary data.</text>
</comment>
<sequence length="478" mass="53183">MKKNKLLVITIAASVFMASCNKYLDVNPDNRMDINTVQKVGQLVASAYPVYNYYAFTEAASDNSEDKGLSVGSSNMLLSMYYAWEDYPDGGLNSSDNYWNGCYEAIAVANHALEAIDQSDFGPDVLPYKGEALVARAYAHHMLTMFFAKRYVNGGDNSSPGIPYLTKPEKTLMPKYSRGTVQADYDSIEQDLEAGMKLLNANSSDHPKFHFTPSSAHAFAARFYLFKGEWQKVIDNVGQIVPTTNFTSYLRPINSTWLLLVSIALPLDFANQARNCNLLVANTQSSYYSIYLQPRFGFGPRLSGLYEVNVTGKRVRNYISQYTPGNFCTYKWLQIGSNAGLQSVLFTVDEALLNRAEAYAHLGQYDLALNDLNTFYSVRLSPYSAATDAVTLDKIKAFFGISDPQEGVLTAILTAKKTEFMSEGIRWMDIVRTGMTVNKNLFDADGNESTITLGPDDPRRQFQLPVSTLTAGLEPNPR</sequence>
<evidence type="ECO:0000256" key="2">
    <source>
        <dbReference type="ARBA" id="ARBA00006275"/>
    </source>
</evidence>
<evidence type="ECO:0000256" key="4">
    <source>
        <dbReference type="ARBA" id="ARBA00023136"/>
    </source>
</evidence>
<dbReference type="EMBL" id="QFOI01000092">
    <property type="protein sequence ID" value="PZP49846.1"/>
    <property type="molecule type" value="Genomic_DNA"/>
</dbReference>
<reference evidence="8 9" key="1">
    <citation type="submission" date="2017-11" db="EMBL/GenBank/DDBJ databases">
        <title>Infants hospitalized years apart are colonized by the same room-sourced microbial strains.</title>
        <authorList>
            <person name="Brooks B."/>
            <person name="Olm M.R."/>
            <person name="Firek B.A."/>
            <person name="Baker R."/>
            <person name="Thomas B.C."/>
            <person name="Morowitz M.J."/>
            <person name="Banfield J.F."/>
        </authorList>
    </citation>
    <scope>NUCLEOTIDE SEQUENCE [LARGE SCALE GENOMIC DNA]</scope>
    <source>
        <strain evidence="8">S2_009_000_R2_76</strain>
    </source>
</reference>
<accession>A0A2W5GVI0</accession>
<dbReference type="InterPro" id="IPR033985">
    <property type="entry name" value="SusD-like_N"/>
</dbReference>
<proteinExistence type="inferred from homology"/>
<gene>
    <name evidence="8" type="ORF">DI598_06885</name>
</gene>
<name>A0A2W5GVI0_9SPHI</name>
<evidence type="ECO:0000256" key="5">
    <source>
        <dbReference type="ARBA" id="ARBA00023237"/>
    </source>
</evidence>
<organism evidence="8 9">
    <name type="scientific">Pseudopedobacter saltans</name>
    <dbReference type="NCBI Taxonomy" id="151895"/>
    <lineage>
        <taxon>Bacteria</taxon>
        <taxon>Pseudomonadati</taxon>
        <taxon>Bacteroidota</taxon>
        <taxon>Sphingobacteriia</taxon>
        <taxon>Sphingobacteriales</taxon>
        <taxon>Sphingobacteriaceae</taxon>
        <taxon>Pseudopedobacter</taxon>
    </lineage>
</organism>
<comment type="similarity">
    <text evidence="2">Belongs to the SusD family.</text>
</comment>
<dbReference type="Gene3D" id="1.25.40.390">
    <property type="match status" value="1"/>
</dbReference>
<keyword evidence="4" id="KW-0472">Membrane</keyword>
<keyword evidence="3" id="KW-0732">Signal</keyword>
<evidence type="ECO:0000259" key="7">
    <source>
        <dbReference type="Pfam" id="PF14322"/>
    </source>
</evidence>
<dbReference type="SUPFAM" id="SSF48452">
    <property type="entry name" value="TPR-like"/>
    <property type="match status" value="1"/>
</dbReference>
<dbReference type="Proteomes" id="UP000249645">
    <property type="component" value="Unassembled WGS sequence"/>
</dbReference>
<dbReference type="Pfam" id="PF07980">
    <property type="entry name" value="SusD_RagB"/>
    <property type="match status" value="1"/>
</dbReference>
<dbReference type="Pfam" id="PF14322">
    <property type="entry name" value="SusD-like_3"/>
    <property type="match status" value="1"/>
</dbReference>
<dbReference type="AlphaFoldDB" id="A0A2W5GVI0"/>
<evidence type="ECO:0000313" key="8">
    <source>
        <dbReference type="EMBL" id="PZP49846.1"/>
    </source>
</evidence>
<dbReference type="InterPro" id="IPR012944">
    <property type="entry name" value="SusD_RagB_dom"/>
</dbReference>